<protein>
    <submittedName>
        <fullName evidence="10">Uncharacterized protein</fullName>
    </submittedName>
</protein>
<dbReference type="SMART" id="SM00369">
    <property type="entry name" value="LRR_TYP"/>
    <property type="match status" value="11"/>
</dbReference>
<dbReference type="EMBL" id="JAPWTJ010000102">
    <property type="protein sequence ID" value="KAJ8982863.1"/>
    <property type="molecule type" value="Genomic_DNA"/>
</dbReference>
<keyword evidence="2" id="KW-0433">Leucine-rich repeat</keyword>
<organism evidence="10 11">
    <name type="scientific">Molorchus minor</name>
    <dbReference type="NCBI Taxonomy" id="1323400"/>
    <lineage>
        <taxon>Eukaryota</taxon>
        <taxon>Metazoa</taxon>
        <taxon>Ecdysozoa</taxon>
        <taxon>Arthropoda</taxon>
        <taxon>Hexapoda</taxon>
        <taxon>Insecta</taxon>
        <taxon>Pterygota</taxon>
        <taxon>Neoptera</taxon>
        <taxon>Endopterygota</taxon>
        <taxon>Coleoptera</taxon>
        <taxon>Polyphaga</taxon>
        <taxon>Cucujiformia</taxon>
        <taxon>Chrysomeloidea</taxon>
        <taxon>Cerambycidae</taxon>
        <taxon>Lamiinae</taxon>
        <taxon>Monochamini</taxon>
        <taxon>Molorchus</taxon>
    </lineage>
</organism>
<evidence type="ECO:0000256" key="1">
    <source>
        <dbReference type="ARBA" id="ARBA00004167"/>
    </source>
</evidence>
<proteinExistence type="predicted"/>
<dbReference type="InterPro" id="IPR032675">
    <property type="entry name" value="LRR_dom_sf"/>
</dbReference>
<keyword evidence="5" id="KW-0677">Repeat</keyword>
<dbReference type="PANTHER" id="PTHR24365">
    <property type="entry name" value="TOLL-LIKE RECEPTOR"/>
    <property type="match status" value="1"/>
</dbReference>
<evidence type="ECO:0000256" key="4">
    <source>
        <dbReference type="ARBA" id="ARBA00022729"/>
    </source>
</evidence>
<dbReference type="PRINTS" id="PR00019">
    <property type="entry name" value="LEURICHRPT"/>
</dbReference>
<dbReference type="PROSITE" id="PS51450">
    <property type="entry name" value="LRR"/>
    <property type="match status" value="7"/>
</dbReference>
<keyword evidence="3 9" id="KW-0812">Transmembrane</keyword>
<dbReference type="SMART" id="SM00365">
    <property type="entry name" value="LRR_SD22"/>
    <property type="match status" value="8"/>
</dbReference>
<dbReference type="Pfam" id="PF13855">
    <property type="entry name" value="LRR_8"/>
    <property type="match status" value="5"/>
</dbReference>
<name>A0ABQ9JX00_9CUCU</name>
<feature type="transmembrane region" description="Helical" evidence="9">
    <location>
        <begin position="420"/>
        <end position="443"/>
    </location>
</feature>
<dbReference type="SUPFAM" id="SSF52058">
    <property type="entry name" value="L domain-like"/>
    <property type="match status" value="2"/>
</dbReference>
<evidence type="ECO:0000256" key="3">
    <source>
        <dbReference type="ARBA" id="ARBA00022692"/>
    </source>
</evidence>
<dbReference type="Gene3D" id="3.80.10.10">
    <property type="entry name" value="Ribonuclease Inhibitor"/>
    <property type="match status" value="5"/>
</dbReference>
<keyword evidence="6 9" id="KW-1133">Transmembrane helix</keyword>
<dbReference type="Proteomes" id="UP001162164">
    <property type="component" value="Unassembled WGS sequence"/>
</dbReference>
<evidence type="ECO:0000256" key="9">
    <source>
        <dbReference type="SAM" id="Phobius"/>
    </source>
</evidence>
<dbReference type="InterPro" id="IPR003591">
    <property type="entry name" value="Leu-rich_rpt_typical-subtyp"/>
</dbReference>
<accession>A0ABQ9JX00</accession>
<keyword evidence="8" id="KW-0325">Glycoprotein</keyword>
<keyword evidence="11" id="KW-1185">Reference proteome</keyword>
<gene>
    <name evidence="10" type="ORF">NQ317_006413</name>
</gene>
<sequence>MEDESLQQLPSLTSLQMTNNKLTSLNTIPLCELKNLRELNLSNNSIYSLKNAQFYCRELSNNVGLNLNNENLVLGLDSKEYFSISDKTFKLEKLDLSYNNISELSYALADLQNLKMLNLEGNKLESILNKHLSSVKSLETVNLKNNLLENIDERIFSNQTDLLYLDLSYNRITNFSINNAPLLEYISLGHNMLNTFSLTYLNDLNKLKTLMLHNNKIQDVYPSTFQGLIALEELDLSNNKIKLQNDSFTNLYKLEQLSLSNNSISVLPLYVFRNLTNLKTLDLSKNMLRTLSTNVTFRNLVNLEILNISYNRLEELNFATIDPLNNLNVLDIAGNRLHYIQYDVIISRLPLLSVLNLKANLLSCELLYKIITFLKHRNMSYTISEEFDYTKENVAGIYCDSEKKIVSESLINEHMSGGGYALLILGGILGVVLVLIVIVVSLFKIHLFLKEEIVQSGRIRTDR</sequence>
<keyword evidence="7 9" id="KW-0472">Membrane</keyword>
<evidence type="ECO:0000256" key="2">
    <source>
        <dbReference type="ARBA" id="ARBA00022614"/>
    </source>
</evidence>
<keyword evidence="4" id="KW-0732">Signal</keyword>
<dbReference type="InterPro" id="IPR001611">
    <property type="entry name" value="Leu-rich_rpt"/>
</dbReference>
<evidence type="ECO:0000256" key="5">
    <source>
        <dbReference type="ARBA" id="ARBA00022737"/>
    </source>
</evidence>
<evidence type="ECO:0000313" key="11">
    <source>
        <dbReference type="Proteomes" id="UP001162164"/>
    </source>
</evidence>
<evidence type="ECO:0000256" key="6">
    <source>
        <dbReference type="ARBA" id="ARBA00022989"/>
    </source>
</evidence>
<evidence type="ECO:0000313" key="10">
    <source>
        <dbReference type="EMBL" id="KAJ8982863.1"/>
    </source>
</evidence>
<reference evidence="10" key="1">
    <citation type="journal article" date="2023" name="Insect Mol. Biol.">
        <title>Genome sequencing provides insights into the evolution of gene families encoding plant cell wall-degrading enzymes in longhorned beetles.</title>
        <authorList>
            <person name="Shin N.R."/>
            <person name="Okamura Y."/>
            <person name="Kirsch R."/>
            <person name="Pauchet Y."/>
        </authorList>
    </citation>
    <scope>NUCLEOTIDE SEQUENCE</scope>
    <source>
        <strain evidence="10">MMC_N1</strain>
    </source>
</reference>
<evidence type="ECO:0000256" key="8">
    <source>
        <dbReference type="ARBA" id="ARBA00023180"/>
    </source>
</evidence>
<evidence type="ECO:0000256" key="7">
    <source>
        <dbReference type="ARBA" id="ARBA00023136"/>
    </source>
</evidence>
<comment type="caution">
    <text evidence="10">The sequence shown here is derived from an EMBL/GenBank/DDBJ whole genome shotgun (WGS) entry which is preliminary data.</text>
</comment>
<dbReference type="PANTHER" id="PTHR24365:SF530">
    <property type="entry name" value="MSTPROX-RELATED"/>
    <property type="match status" value="1"/>
</dbReference>
<comment type="subcellular location">
    <subcellularLocation>
        <location evidence="1">Membrane</location>
        <topology evidence="1">Single-pass membrane protein</topology>
    </subcellularLocation>
</comment>